<dbReference type="AlphaFoldDB" id="A0A386ZMR1"/>
<dbReference type="GO" id="GO:0008168">
    <property type="term" value="F:methyltransferase activity"/>
    <property type="evidence" value="ECO:0007669"/>
    <property type="project" value="UniProtKB-KW"/>
</dbReference>
<feature type="domain" description="Methyltransferase" evidence="2">
    <location>
        <begin position="95"/>
        <end position="179"/>
    </location>
</feature>
<reference evidence="3 4" key="1">
    <citation type="submission" date="2018-09" db="EMBL/GenBank/DDBJ databases">
        <title>Nocardia yunnanensis sp. nov., an actinomycete isolated from a soil sample.</title>
        <authorList>
            <person name="Zhang J."/>
        </authorList>
    </citation>
    <scope>NUCLEOTIDE SEQUENCE [LARGE SCALE GENOMIC DNA]</scope>
    <source>
        <strain evidence="3 4">CFHS0054</strain>
    </source>
</reference>
<dbReference type="PANTHER" id="PTHR42912:SF45">
    <property type="entry name" value="23S RRNA (GUANINE(745)-N(1))-METHYLTRANSFERASE"/>
    <property type="match status" value="1"/>
</dbReference>
<gene>
    <name evidence="3" type="ORF">D7D52_01225</name>
</gene>
<dbReference type="KEGG" id="nyu:D7D52_01225"/>
<dbReference type="InterPro" id="IPR041698">
    <property type="entry name" value="Methyltransf_25"/>
</dbReference>
<keyword evidence="3" id="KW-0808">Transferase</keyword>
<dbReference type="PANTHER" id="PTHR42912">
    <property type="entry name" value="METHYLTRANSFERASE"/>
    <property type="match status" value="1"/>
</dbReference>
<keyword evidence="3" id="KW-0489">Methyltransferase</keyword>
<dbReference type="InterPro" id="IPR029063">
    <property type="entry name" value="SAM-dependent_MTases_sf"/>
</dbReference>
<dbReference type="OrthoDB" id="108476at2"/>
<dbReference type="Proteomes" id="UP000267164">
    <property type="component" value="Chromosome"/>
</dbReference>
<evidence type="ECO:0000313" key="3">
    <source>
        <dbReference type="EMBL" id="AYF78603.1"/>
    </source>
</evidence>
<feature type="region of interest" description="Disordered" evidence="1">
    <location>
        <begin position="18"/>
        <end position="83"/>
    </location>
</feature>
<evidence type="ECO:0000256" key="1">
    <source>
        <dbReference type="SAM" id="MobiDB-lite"/>
    </source>
</evidence>
<protein>
    <submittedName>
        <fullName evidence="3">Methyltransferase domain-containing protein</fullName>
    </submittedName>
</protein>
<sequence>MPGLSASAASAARLTATLLAGRTRQTTAEREASAREPIPTSDFDACRDDAASARRSGVTPADRGDANVGPRHPFAPAESATPEPIVAAGGTNRAVLEIGAGTGYYLAAVLDSMGGARGIALDVSKAAARRAARAHTRAGSVLADAWRGLPVRDGAVDAVVCVFAPRNADEVARVLAPGGRFVVVTPTSRHLGELVGPLGMVSVDAGKQERLGDALGERFEVVGREAVEYVMRLSHDDVANVVGMGPSAFHAAEGRAEGIAGLPDPVAVTASVTVSVYRVR</sequence>
<dbReference type="GO" id="GO:0032259">
    <property type="term" value="P:methylation"/>
    <property type="evidence" value="ECO:0007669"/>
    <property type="project" value="UniProtKB-KW"/>
</dbReference>
<proteinExistence type="predicted"/>
<dbReference type="CDD" id="cd02440">
    <property type="entry name" value="AdoMet_MTases"/>
    <property type="match status" value="1"/>
</dbReference>
<dbReference type="EMBL" id="CP032568">
    <property type="protein sequence ID" value="AYF78603.1"/>
    <property type="molecule type" value="Genomic_DNA"/>
</dbReference>
<evidence type="ECO:0000259" key="2">
    <source>
        <dbReference type="Pfam" id="PF13649"/>
    </source>
</evidence>
<name>A0A386ZMR1_9NOCA</name>
<dbReference type="SUPFAM" id="SSF53335">
    <property type="entry name" value="S-adenosyl-L-methionine-dependent methyltransferases"/>
    <property type="match status" value="1"/>
</dbReference>
<dbReference type="InterPro" id="IPR050508">
    <property type="entry name" value="Methyltransf_Superfamily"/>
</dbReference>
<organism evidence="3 4">
    <name type="scientific">Nocardia yunnanensis</name>
    <dbReference type="NCBI Taxonomy" id="2382165"/>
    <lineage>
        <taxon>Bacteria</taxon>
        <taxon>Bacillati</taxon>
        <taxon>Actinomycetota</taxon>
        <taxon>Actinomycetes</taxon>
        <taxon>Mycobacteriales</taxon>
        <taxon>Nocardiaceae</taxon>
        <taxon>Nocardia</taxon>
    </lineage>
</organism>
<keyword evidence="4" id="KW-1185">Reference proteome</keyword>
<evidence type="ECO:0000313" key="4">
    <source>
        <dbReference type="Proteomes" id="UP000267164"/>
    </source>
</evidence>
<dbReference type="Pfam" id="PF13649">
    <property type="entry name" value="Methyltransf_25"/>
    <property type="match status" value="1"/>
</dbReference>
<accession>A0A386ZMR1</accession>
<dbReference type="Gene3D" id="3.40.50.150">
    <property type="entry name" value="Vaccinia Virus protein VP39"/>
    <property type="match status" value="1"/>
</dbReference>